<dbReference type="InterPro" id="IPR025110">
    <property type="entry name" value="AMP-bd_C"/>
</dbReference>
<sequence>MTSPTGRRVEDAFAAVAERQPDHTAIVDGDGAYTYGELLTRARAAAAELGALGVRPGDAVLLTGHGGRSAVLGMLAVLFAGAHYVPVDPSFPAERTALMARLSGAVLQLSADERTPAVPGLTTRAVDELGRGEGRGEGQGEGRGEGHGRLPAPAAGPDDLAYVMFTSGTTGEPKPVGVTHRGVTGLALGAGPLRLGPEDGTLLHSTLAFDASTFEIWNALLAGARVVAVPRARLALHELAAQLARPEVTTAWLTAAVFHLMARHHPEALGTLRRLTVGGDVVLPDVADAFAAAHPGTTLLNGYGPTENTTFSTLGPVTGRDRAESATLPIGYAYPGTLCYVLDERLDAVTGDSSGELFVGGDRLARGYLDRPAATAERFLPDPFAATPGARMYRTGDRARLLPSGALEFLGRTDDEVKVRGFRVDLAEAQAVLAADPEVADVAVLAERTGEGATLLAFVTPAGLDTAALRERACLRVPRHLVAERILAVDALPLGPTGKVDREALRRLAEPTARPEQRTSDGPQTSPDPQTSPEPQVPAGLATAPEPALTTPLPALAELWQRHTGIVPGPDSDFFADGGSSLDLMRLVEDVRTGIGVELDFAEVYALESYGELAGLVEDLLGTEAAA</sequence>
<dbReference type="PANTHER" id="PTHR45527:SF1">
    <property type="entry name" value="FATTY ACID SYNTHASE"/>
    <property type="match status" value="1"/>
</dbReference>
<dbReference type="InterPro" id="IPR010071">
    <property type="entry name" value="AA_adenyl_dom"/>
</dbReference>
<feature type="compositionally biased region" description="Basic and acidic residues" evidence="1">
    <location>
        <begin position="127"/>
        <end position="148"/>
    </location>
</feature>
<evidence type="ECO:0000259" key="2">
    <source>
        <dbReference type="PROSITE" id="PS50075"/>
    </source>
</evidence>
<evidence type="ECO:0000313" key="3">
    <source>
        <dbReference type="EMBL" id="XDQ72386.1"/>
    </source>
</evidence>
<dbReference type="Gene3D" id="3.40.50.12780">
    <property type="entry name" value="N-terminal domain of ligase-like"/>
    <property type="match status" value="1"/>
</dbReference>
<dbReference type="Pfam" id="PF13193">
    <property type="entry name" value="AMP-binding_C"/>
    <property type="match status" value="1"/>
</dbReference>
<dbReference type="SUPFAM" id="SSF56801">
    <property type="entry name" value="Acetyl-CoA synthetase-like"/>
    <property type="match status" value="1"/>
</dbReference>
<name>A0AB39SZP1_9ACTN</name>
<dbReference type="GO" id="GO:0044550">
    <property type="term" value="P:secondary metabolite biosynthetic process"/>
    <property type="evidence" value="ECO:0007669"/>
    <property type="project" value="TreeGrafter"/>
</dbReference>
<evidence type="ECO:0000256" key="1">
    <source>
        <dbReference type="SAM" id="MobiDB-lite"/>
    </source>
</evidence>
<proteinExistence type="predicted"/>
<dbReference type="EMBL" id="CP163444">
    <property type="protein sequence ID" value="XDQ72386.1"/>
    <property type="molecule type" value="Genomic_DNA"/>
</dbReference>
<dbReference type="Pfam" id="PF00501">
    <property type="entry name" value="AMP-binding"/>
    <property type="match status" value="1"/>
</dbReference>
<dbReference type="GO" id="GO:0005737">
    <property type="term" value="C:cytoplasm"/>
    <property type="evidence" value="ECO:0007669"/>
    <property type="project" value="TreeGrafter"/>
</dbReference>
<dbReference type="AlphaFoldDB" id="A0AB39SZP1"/>
<feature type="domain" description="Carrier" evidence="2">
    <location>
        <begin position="547"/>
        <end position="621"/>
    </location>
</feature>
<dbReference type="InterPro" id="IPR045851">
    <property type="entry name" value="AMP-bd_C_sf"/>
</dbReference>
<feature type="region of interest" description="Disordered" evidence="1">
    <location>
        <begin position="509"/>
        <end position="547"/>
    </location>
</feature>
<feature type="compositionally biased region" description="Polar residues" evidence="1">
    <location>
        <begin position="520"/>
        <end position="529"/>
    </location>
</feature>
<dbReference type="InterPro" id="IPR042099">
    <property type="entry name" value="ANL_N_sf"/>
</dbReference>
<dbReference type="SUPFAM" id="SSF47336">
    <property type="entry name" value="ACP-like"/>
    <property type="match status" value="1"/>
</dbReference>
<dbReference type="GO" id="GO:0043041">
    <property type="term" value="P:amino acid activation for nonribosomal peptide biosynthetic process"/>
    <property type="evidence" value="ECO:0007669"/>
    <property type="project" value="TreeGrafter"/>
</dbReference>
<dbReference type="NCBIfam" id="TIGR01733">
    <property type="entry name" value="AA-adenyl-dom"/>
    <property type="match status" value="1"/>
</dbReference>
<organism evidence="3">
    <name type="scientific">Streptomyces sp. R44</name>
    <dbReference type="NCBI Taxonomy" id="3238633"/>
    <lineage>
        <taxon>Bacteria</taxon>
        <taxon>Bacillati</taxon>
        <taxon>Actinomycetota</taxon>
        <taxon>Actinomycetes</taxon>
        <taxon>Kitasatosporales</taxon>
        <taxon>Streptomycetaceae</taxon>
        <taxon>Streptomyces</taxon>
    </lineage>
</organism>
<dbReference type="InterPro" id="IPR009081">
    <property type="entry name" value="PP-bd_ACP"/>
</dbReference>
<dbReference type="GO" id="GO:0031177">
    <property type="term" value="F:phosphopantetheine binding"/>
    <property type="evidence" value="ECO:0007669"/>
    <property type="project" value="TreeGrafter"/>
</dbReference>
<gene>
    <name evidence="3" type="ORF">AB5J54_18590</name>
</gene>
<accession>A0AB39SZP1</accession>
<reference evidence="3" key="1">
    <citation type="submission" date="2024-07" db="EMBL/GenBank/DDBJ databases">
        <authorList>
            <person name="Yu S.T."/>
        </authorList>
    </citation>
    <scope>NUCLEOTIDE SEQUENCE</scope>
    <source>
        <strain evidence="3">R44</strain>
    </source>
</reference>
<feature type="region of interest" description="Disordered" evidence="1">
    <location>
        <begin position="127"/>
        <end position="153"/>
    </location>
</feature>
<dbReference type="Pfam" id="PF00550">
    <property type="entry name" value="PP-binding"/>
    <property type="match status" value="1"/>
</dbReference>
<dbReference type="RefSeq" id="WP_369145031.1">
    <property type="nucleotide sequence ID" value="NZ_CP163444.1"/>
</dbReference>
<protein>
    <submittedName>
        <fullName evidence="3">Amino acid adenylation domain-containing protein</fullName>
    </submittedName>
</protein>
<dbReference type="InterPro" id="IPR000873">
    <property type="entry name" value="AMP-dep_synth/lig_dom"/>
</dbReference>
<dbReference type="PROSITE" id="PS00455">
    <property type="entry name" value="AMP_BINDING"/>
    <property type="match status" value="1"/>
</dbReference>
<dbReference type="Gene3D" id="1.10.1200.10">
    <property type="entry name" value="ACP-like"/>
    <property type="match status" value="1"/>
</dbReference>
<dbReference type="PANTHER" id="PTHR45527">
    <property type="entry name" value="NONRIBOSOMAL PEPTIDE SYNTHETASE"/>
    <property type="match status" value="1"/>
</dbReference>
<dbReference type="InterPro" id="IPR036736">
    <property type="entry name" value="ACP-like_sf"/>
</dbReference>
<feature type="compositionally biased region" description="Basic and acidic residues" evidence="1">
    <location>
        <begin position="509"/>
        <end position="519"/>
    </location>
</feature>
<dbReference type="Gene3D" id="3.30.300.30">
    <property type="match status" value="1"/>
</dbReference>
<dbReference type="PROSITE" id="PS50075">
    <property type="entry name" value="CARRIER"/>
    <property type="match status" value="1"/>
</dbReference>
<feature type="compositionally biased region" description="Low complexity" evidence="1">
    <location>
        <begin position="538"/>
        <end position="547"/>
    </location>
</feature>
<dbReference type="InterPro" id="IPR020845">
    <property type="entry name" value="AMP-binding_CS"/>
</dbReference>